<reference evidence="2" key="1">
    <citation type="submission" date="2022-10" db="EMBL/GenBank/DDBJ databases">
        <authorList>
            <person name="Hyden B.L."/>
            <person name="Feng K."/>
            <person name="Yates T."/>
            <person name="Jawdy S."/>
            <person name="Smart L.B."/>
            <person name="Muchero W."/>
        </authorList>
    </citation>
    <scope>NUCLEOTIDE SEQUENCE</scope>
    <source>
        <tissue evidence="2">Shoot tip</tissue>
    </source>
</reference>
<keyword evidence="3" id="KW-1185">Reference proteome</keyword>
<evidence type="ECO:0000313" key="3">
    <source>
        <dbReference type="Proteomes" id="UP001141253"/>
    </source>
</evidence>
<evidence type="ECO:0000256" key="1">
    <source>
        <dbReference type="SAM" id="MobiDB-lite"/>
    </source>
</evidence>
<sequence length="248" mass="27179">MNFQGSLSKNLNKMEYLASNFLARPAETLSFISYLSPTPWKRTATATATAAAAPKVVCGKIYKAVTVSPAFKAIRRISSRPQDPSPTSRAPNSPPPPPPPPPRSKKIIDIQPQTYSAKTKRHGTPRDREAAETVPVNYDFSSQGIPANGKSKPATPLPPIPNTTQVANRPKFESPQRNELEEGNDKQGTHIEERFADYINRARIKIRSLSNAGHEKQHASPGKDKFTDYINRAKVKLRTTSSIGGGKP</sequence>
<dbReference type="PANTHER" id="PTHR36746">
    <property type="entry name" value="BNAC04G51760D PROTEIN"/>
    <property type="match status" value="1"/>
</dbReference>
<protein>
    <submittedName>
        <fullName evidence="2">Uncharacterized protein</fullName>
    </submittedName>
</protein>
<gene>
    <name evidence="2" type="ORF">OIU77_010829</name>
</gene>
<dbReference type="Proteomes" id="UP001141253">
    <property type="component" value="Chromosome 14"/>
</dbReference>
<feature type="compositionally biased region" description="Basic and acidic residues" evidence="1">
    <location>
        <begin position="170"/>
        <end position="193"/>
    </location>
</feature>
<organism evidence="2 3">
    <name type="scientific">Salix suchowensis</name>
    <dbReference type="NCBI Taxonomy" id="1278906"/>
    <lineage>
        <taxon>Eukaryota</taxon>
        <taxon>Viridiplantae</taxon>
        <taxon>Streptophyta</taxon>
        <taxon>Embryophyta</taxon>
        <taxon>Tracheophyta</taxon>
        <taxon>Spermatophyta</taxon>
        <taxon>Magnoliopsida</taxon>
        <taxon>eudicotyledons</taxon>
        <taxon>Gunneridae</taxon>
        <taxon>Pentapetalae</taxon>
        <taxon>rosids</taxon>
        <taxon>fabids</taxon>
        <taxon>Malpighiales</taxon>
        <taxon>Salicaceae</taxon>
        <taxon>Saliceae</taxon>
        <taxon>Salix</taxon>
    </lineage>
</organism>
<reference evidence="2" key="2">
    <citation type="journal article" date="2023" name="Int. J. Mol. Sci.">
        <title>De Novo Assembly and Annotation of 11 Diverse Shrub Willow (Salix) Genomes Reveals Novel Gene Organization in Sex-Linked Regions.</title>
        <authorList>
            <person name="Hyden B."/>
            <person name="Feng K."/>
            <person name="Yates T.B."/>
            <person name="Jawdy S."/>
            <person name="Cereghino C."/>
            <person name="Smart L.B."/>
            <person name="Muchero W."/>
        </authorList>
    </citation>
    <scope>NUCLEOTIDE SEQUENCE</scope>
    <source>
        <tissue evidence="2">Shoot tip</tissue>
    </source>
</reference>
<feature type="region of interest" description="Disordered" evidence="1">
    <location>
        <begin position="74"/>
        <end position="193"/>
    </location>
</feature>
<feature type="compositionally biased region" description="Pro residues" evidence="1">
    <location>
        <begin position="92"/>
        <end position="102"/>
    </location>
</feature>
<dbReference type="EMBL" id="JAPFFI010000022">
    <property type="protein sequence ID" value="KAJ6329230.1"/>
    <property type="molecule type" value="Genomic_DNA"/>
</dbReference>
<evidence type="ECO:0000313" key="2">
    <source>
        <dbReference type="EMBL" id="KAJ6329230.1"/>
    </source>
</evidence>
<accession>A0ABQ9A9N9</accession>
<name>A0ABQ9A9N9_9ROSI</name>
<comment type="caution">
    <text evidence="2">The sequence shown here is derived from an EMBL/GenBank/DDBJ whole genome shotgun (WGS) entry which is preliminary data.</text>
</comment>
<dbReference type="PANTHER" id="PTHR36746:SF3">
    <property type="entry name" value="DUF4005 DOMAIN-CONTAINING PROTEIN"/>
    <property type="match status" value="1"/>
</dbReference>
<proteinExistence type="predicted"/>